<keyword evidence="8" id="KW-0406">Ion transport</keyword>
<dbReference type="GeneTree" id="ENSGT00940000165906"/>
<dbReference type="AlphaFoldDB" id="A0A8C4ZPP2"/>
<accession>A0A8C4ZPP2</accession>
<keyword evidence="14" id="KW-1185">Reference proteome</keyword>
<evidence type="ECO:0000256" key="9">
    <source>
        <dbReference type="ARBA" id="ARBA00023136"/>
    </source>
</evidence>
<feature type="transmembrane region" description="Helical" evidence="12">
    <location>
        <begin position="52"/>
        <end position="71"/>
    </location>
</feature>
<feature type="transmembrane region" description="Helical" evidence="12">
    <location>
        <begin position="119"/>
        <end position="139"/>
    </location>
</feature>
<feature type="transmembrane region" description="Helical" evidence="12">
    <location>
        <begin position="397"/>
        <end position="419"/>
    </location>
</feature>
<dbReference type="InterPro" id="IPR038377">
    <property type="entry name" value="Na/Glc_symporter_sf"/>
</dbReference>
<keyword evidence="6 12" id="KW-1133">Transmembrane helix</keyword>
<feature type="transmembrane region" description="Helical" evidence="12">
    <location>
        <begin position="504"/>
        <end position="525"/>
    </location>
</feature>
<comment type="subcellular location">
    <subcellularLocation>
        <location evidence="1">Cell membrane</location>
        <topology evidence="1">Multi-pass membrane protein</topology>
    </subcellularLocation>
</comment>
<reference evidence="13" key="1">
    <citation type="submission" date="2019-07" db="EMBL/GenBank/DDBJ databases">
        <authorList>
            <consortium name="Wellcome Sanger Institute Data Sharing"/>
        </authorList>
    </citation>
    <scope>NUCLEOTIDE SEQUENCE [LARGE SCALE GENOMIC DNA]</scope>
</reference>
<dbReference type="GO" id="GO:0015730">
    <property type="term" value="P:propanoate transmembrane transport"/>
    <property type="evidence" value="ECO:0007669"/>
    <property type="project" value="TreeGrafter"/>
</dbReference>
<evidence type="ECO:0000256" key="7">
    <source>
        <dbReference type="ARBA" id="ARBA00023053"/>
    </source>
</evidence>
<sequence>MAGEVASFSVWDYVVFAGILLGASGIGLWQAIRGRKENTSEEFLLGGRQMHAVPVAMSLTASFMSGITVIGTPAESYRYGTAFWLFGLSYAITSIVTAEIFVPFFYRLGITSIYEVSRFSVHLHVLYTGLVIYAPAIALNQITGLNLWGVLVVTGAVCIVYCTLGGLKAVIWTDAVQLVIMLSGFAAVIARGVVLQGDMARIWQDAADGGRLETFDFDPDPLKRHTFWTILVGGSMIWISVYSINQSQVQRYLACRSVAHAKTSLYLNYLGLLATVSLAMFCGLTMYSIYMKCDPLTNNDVGSPDQLLPYLVMDILADYPGVPGFFVAAAYSGTLSTVSSSINALTAVTLEDFIRPKWRNLTEKQLSWINMSLSVFFGVVCIGMAGVASLMGSVLQAALSIMGIIGGPLLGLFFLGMLFRTTNTMGGLLGLLVGLILTMWVGIGAQIYPPGADKTNLLQFSTNCSNSPGDNNMTTAFPWTSALTLTREPPVRPPLADSWYSLSYLYFCPLGTLCTVVVGLLVSIITGGCKQERLDSSLFVRKSDLICFNCCGSSSKVRDEDRGRGAVLVPALLLTIICIVKNLNIIILNVYLVFYV</sequence>
<keyword evidence="4" id="KW-1003">Cell membrane</keyword>
<feature type="transmembrane region" description="Helical" evidence="12">
    <location>
        <begin position="83"/>
        <end position="107"/>
    </location>
</feature>
<keyword evidence="10" id="KW-0739">Sodium transport</keyword>
<keyword evidence="9 12" id="KW-0472">Membrane</keyword>
<feature type="transmembrane region" description="Helical" evidence="12">
    <location>
        <begin position="368"/>
        <end position="391"/>
    </location>
</feature>
<evidence type="ECO:0000256" key="3">
    <source>
        <dbReference type="ARBA" id="ARBA00022448"/>
    </source>
</evidence>
<evidence type="ECO:0000313" key="14">
    <source>
        <dbReference type="Proteomes" id="UP000694546"/>
    </source>
</evidence>
<keyword evidence="5 12" id="KW-0812">Transmembrane</keyword>
<dbReference type="PANTHER" id="PTHR42985">
    <property type="entry name" value="SODIUM-COUPLED MONOCARBOXYLATE TRANSPORTER"/>
    <property type="match status" value="1"/>
</dbReference>
<evidence type="ECO:0000256" key="5">
    <source>
        <dbReference type="ARBA" id="ARBA00022692"/>
    </source>
</evidence>
<feature type="transmembrane region" description="Helical" evidence="12">
    <location>
        <begin position="13"/>
        <end position="32"/>
    </location>
</feature>
<evidence type="ECO:0000256" key="11">
    <source>
        <dbReference type="RuleBase" id="RU362091"/>
    </source>
</evidence>
<dbReference type="Ensembl" id="ENSGMOT00000018793.2">
    <property type="protein sequence ID" value="ENSGMOP00000018343.2"/>
    <property type="gene ID" value="ENSGMOG00000017070.2"/>
</dbReference>
<comment type="similarity">
    <text evidence="2 11">Belongs to the sodium:solute symporter (SSF) (TC 2.A.21) family.</text>
</comment>
<dbReference type="GO" id="GO:0005343">
    <property type="term" value="F:organic acid:sodium symporter activity"/>
    <property type="evidence" value="ECO:0007669"/>
    <property type="project" value="TreeGrafter"/>
</dbReference>
<feature type="transmembrane region" description="Helical" evidence="12">
    <location>
        <begin position="225"/>
        <end position="244"/>
    </location>
</feature>
<dbReference type="NCBIfam" id="TIGR00813">
    <property type="entry name" value="sss"/>
    <property type="match status" value="1"/>
</dbReference>
<evidence type="ECO:0000256" key="12">
    <source>
        <dbReference type="SAM" id="Phobius"/>
    </source>
</evidence>
<feature type="transmembrane region" description="Helical" evidence="12">
    <location>
        <begin position="426"/>
        <end position="448"/>
    </location>
</feature>
<feature type="transmembrane region" description="Helical" evidence="12">
    <location>
        <begin position="265"/>
        <end position="290"/>
    </location>
</feature>
<dbReference type="OMA" id="GFFSHTM"/>
<evidence type="ECO:0000256" key="8">
    <source>
        <dbReference type="ARBA" id="ARBA00023065"/>
    </source>
</evidence>
<reference evidence="13" key="2">
    <citation type="submission" date="2025-08" db="UniProtKB">
        <authorList>
            <consortium name="Ensembl"/>
        </authorList>
    </citation>
    <scope>IDENTIFICATION</scope>
</reference>
<dbReference type="GO" id="GO:0070062">
    <property type="term" value="C:extracellular exosome"/>
    <property type="evidence" value="ECO:0007669"/>
    <property type="project" value="TreeGrafter"/>
</dbReference>
<feature type="transmembrane region" description="Helical" evidence="12">
    <location>
        <begin position="145"/>
        <end position="164"/>
    </location>
</feature>
<organism evidence="13 14">
    <name type="scientific">Gadus morhua</name>
    <name type="common">Atlantic cod</name>
    <dbReference type="NCBI Taxonomy" id="8049"/>
    <lineage>
        <taxon>Eukaryota</taxon>
        <taxon>Metazoa</taxon>
        <taxon>Chordata</taxon>
        <taxon>Craniata</taxon>
        <taxon>Vertebrata</taxon>
        <taxon>Euteleostomi</taxon>
        <taxon>Actinopterygii</taxon>
        <taxon>Neopterygii</taxon>
        <taxon>Teleostei</taxon>
        <taxon>Neoteleostei</taxon>
        <taxon>Acanthomorphata</taxon>
        <taxon>Zeiogadaria</taxon>
        <taxon>Gadariae</taxon>
        <taxon>Gadiformes</taxon>
        <taxon>Gadoidei</taxon>
        <taxon>Gadidae</taxon>
        <taxon>Gadus</taxon>
    </lineage>
</organism>
<dbReference type="InterPro" id="IPR001734">
    <property type="entry name" value="Na/solute_symporter"/>
</dbReference>
<dbReference type="Proteomes" id="UP000694546">
    <property type="component" value="Chromosome 1"/>
</dbReference>
<evidence type="ECO:0000256" key="1">
    <source>
        <dbReference type="ARBA" id="ARBA00004651"/>
    </source>
</evidence>
<keyword evidence="3" id="KW-0813">Transport</keyword>
<protein>
    <submittedName>
        <fullName evidence="13">Solute carrier family 5 member 8, like</fullName>
    </submittedName>
</protein>
<reference evidence="13" key="3">
    <citation type="submission" date="2025-09" db="UniProtKB">
        <authorList>
            <consortium name="Ensembl"/>
        </authorList>
    </citation>
    <scope>IDENTIFICATION</scope>
</reference>
<dbReference type="Pfam" id="PF00474">
    <property type="entry name" value="SSF"/>
    <property type="match status" value="1"/>
</dbReference>
<dbReference type="PROSITE" id="PS50283">
    <property type="entry name" value="NA_SOLUT_SYMP_3"/>
    <property type="match status" value="1"/>
</dbReference>
<dbReference type="PANTHER" id="PTHR42985:SF25">
    <property type="entry name" value="SODIUM-COUPLED MONOCARBOXYLATE TRANSPORTER 1"/>
    <property type="match status" value="1"/>
</dbReference>
<name>A0A8C4ZPP2_GADMO</name>
<proteinExistence type="inferred from homology"/>
<keyword evidence="7" id="KW-0915">Sodium</keyword>
<gene>
    <name evidence="13" type="primary">slc5a8l</name>
</gene>
<feature type="transmembrane region" description="Helical" evidence="12">
    <location>
        <begin position="566"/>
        <end position="594"/>
    </location>
</feature>
<evidence type="ECO:0000256" key="2">
    <source>
        <dbReference type="ARBA" id="ARBA00006434"/>
    </source>
</evidence>
<feature type="transmembrane region" description="Helical" evidence="12">
    <location>
        <begin position="176"/>
        <end position="194"/>
    </location>
</feature>
<dbReference type="InterPro" id="IPR051163">
    <property type="entry name" value="Sodium:Solute_Symporter_SSF"/>
</dbReference>
<dbReference type="GO" id="GO:0005886">
    <property type="term" value="C:plasma membrane"/>
    <property type="evidence" value="ECO:0007669"/>
    <property type="project" value="UniProtKB-SubCell"/>
</dbReference>
<evidence type="ECO:0000256" key="6">
    <source>
        <dbReference type="ARBA" id="ARBA00022989"/>
    </source>
</evidence>
<evidence type="ECO:0000313" key="13">
    <source>
        <dbReference type="Ensembl" id="ENSGMOP00000018343.2"/>
    </source>
</evidence>
<evidence type="ECO:0000256" key="10">
    <source>
        <dbReference type="ARBA" id="ARBA00023201"/>
    </source>
</evidence>
<evidence type="ECO:0000256" key="4">
    <source>
        <dbReference type="ARBA" id="ARBA00022475"/>
    </source>
</evidence>
<feature type="transmembrane region" description="Helical" evidence="12">
    <location>
        <begin position="325"/>
        <end position="348"/>
    </location>
</feature>
<dbReference type="Gene3D" id="1.20.1730.10">
    <property type="entry name" value="Sodium/glucose cotransporter"/>
    <property type="match status" value="1"/>
</dbReference>